<evidence type="ECO:0000256" key="2">
    <source>
        <dbReference type="ARBA" id="ARBA00023239"/>
    </source>
</evidence>
<gene>
    <name evidence="4" type="primary">rlpA</name>
    <name evidence="7" type="ORF">GL4_2187</name>
</gene>
<dbReference type="InterPro" id="IPR007730">
    <property type="entry name" value="SPOR-like_dom"/>
</dbReference>
<evidence type="ECO:0000313" key="8">
    <source>
        <dbReference type="Proteomes" id="UP000031643"/>
    </source>
</evidence>
<dbReference type="Gene3D" id="3.30.70.1070">
    <property type="entry name" value="Sporulation related repeat"/>
    <property type="match status" value="1"/>
</dbReference>
<comment type="similarity">
    <text evidence="4 5">Belongs to the RlpA family.</text>
</comment>
<proteinExistence type="inferred from homology"/>
<evidence type="ECO:0000313" key="7">
    <source>
        <dbReference type="EMBL" id="BAQ17630.1"/>
    </source>
</evidence>
<dbReference type="GO" id="GO:0071555">
    <property type="term" value="P:cell wall organization"/>
    <property type="evidence" value="ECO:0007669"/>
    <property type="project" value="UniProtKB-KW"/>
</dbReference>
<reference evidence="7 8" key="1">
    <citation type="submission" date="2014-09" db="EMBL/GenBank/DDBJ databases">
        <title>Genome sequencing of Methyloceanibacter caenitepidi Gela4.</title>
        <authorList>
            <person name="Takeuchi M."/>
            <person name="Susumu S."/>
            <person name="Kamagata Y."/>
            <person name="Oshima K."/>
            <person name="Hattori M."/>
            <person name="Iwasaki W."/>
        </authorList>
    </citation>
    <scope>NUCLEOTIDE SEQUENCE [LARGE SCALE GENOMIC DNA]</scope>
    <source>
        <strain evidence="7 8">Gela4</strain>
    </source>
</reference>
<keyword evidence="2 4" id="KW-0456">Lyase</keyword>
<dbReference type="Gene3D" id="2.40.40.10">
    <property type="entry name" value="RlpA-like domain"/>
    <property type="match status" value="1"/>
</dbReference>
<accession>A0A0A8K3Z6</accession>
<dbReference type="HAMAP" id="MF_02071">
    <property type="entry name" value="RlpA"/>
    <property type="match status" value="1"/>
</dbReference>
<dbReference type="SUPFAM" id="SSF110997">
    <property type="entry name" value="Sporulation related repeat"/>
    <property type="match status" value="1"/>
</dbReference>
<dbReference type="InterPro" id="IPR009009">
    <property type="entry name" value="RlpA-like_DPBB"/>
</dbReference>
<dbReference type="InterPro" id="IPR012997">
    <property type="entry name" value="RplA"/>
</dbReference>
<dbReference type="HOGENOM" id="CLU_042923_3_1_5"/>
<comment type="function">
    <text evidence="4">Lytic transglycosylase with a strong preference for naked glycan strands that lack stem peptides.</text>
</comment>
<dbReference type="STRING" id="1384459.GL4_2187"/>
<dbReference type="Pfam" id="PF05036">
    <property type="entry name" value="SPOR"/>
    <property type="match status" value="1"/>
</dbReference>
<dbReference type="KEGG" id="mcg:GL4_2187"/>
<dbReference type="Proteomes" id="UP000031643">
    <property type="component" value="Chromosome"/>
</dbReference>
<evidence type="ECO:0000256" key="4">
    <source>
        <dbReference type="HAMAP-Rule" id="MF_02071"/>
    </source>
</evidence>
<name>A0A0A8K3Z6_9HYPH</name>
<dbReference type="PANTHER" id="PTHR34183:SF1">
    <property type="entry name" value="ENDOLYTIC PEPTIDOGLYCAN TRANSGLYCOSYLASE RLPA"/>
    <property type="match status" value="1"/>
</dbReference>
<evidence type="ECO:0000259" key="6">
    <source>
        <dbReference type="PROSITE" id="PS51724"/>
    </source>
</evidence>
<dbReference type="GO" id="GO:0042834">
    <property type="term" value="F:peptidoglycan binding"/>
    <property type="evidence" value="ECO:0007669"/>
    <property type="project" value="InterPro"/>
</dbReference>
<dbReference type="EC" id="4.2.2.-" evidence="4"/>
<keyword evidence="7" id="KW-0449">Lipoprotein</keyword>
<keyword evidence="8" id="KW-1185">Reference proteome</keyword>
<dbReference type="InterPro" id="IPR034718">
    <property type="entry name" value="RlpA"/>
</dbReference>
<dbReference type="Pfam" id="PF03330">
    <property type="entry name" value="DPBB_1"/>
    <property type="match status" value="1"/>
</dbReference>
<sequence length="327" mass="34832">MEQKPDGLGKRYVQIGESAPKGGGHFKIGDPYEIEGVRYVPEEDPSYDQRGVASWYGDLFHGRKTANGEIFDMERLSAAHPTLPLPVYVKVTNLDNGLSAVVRVNDRGPFRDGRLIDLSRHTAEVLGFKRSGTANVRVRYLRKASLDGDDTFERDYLSTRGYSQYAGTTDEDGLAEVVVAVGPPGPPAPPPLPDRPDRSSIAVAQAEPEPAPMPTVIRAAAAADAKFAVPEAPQADMATTGAIGSSSPDELQGPMIQAGFFKNEANAQRALSALAGVGPVLVEPIAEQGETYYRVRVGPFVDGITAAAALSDVADAGYRGAKIILQN</sequence>
<dbReference type="PROSITE" id="PS51724">
    <property type="entry name" value="SPOR"/>
    <property type="match status" value="1"/>
</dbReference>
<dbReference type="GO" id="GO:0008932">
    <property type="term" value="F:lytic endotransglycosylase activity"/>
    <property type="evidence" value="ECO:0007669"/>
    <property type="project" value="UniProtKB-UniRule"/>
</dbReference>
<keyword evidence="1" id="KW-0732">Signal</keyword>
<dbReference type="PANTHER" id="PTHR34183">
    <property type="entry name" value="ENDOLYTIC PEPTIDOGLYCAN TRANSGLYCOSYLASE RLPA"/>
    <property type="match status" value="1"/>
</dbReference>
<evidence type="ECO:0000256" key="3">
    <source>
        <dbReference type="ARBA" id="ARBA00023316"/>
    </source>
</evidence>
<dbReference type="AlphaFoldDB" id="A0A0A8K3Z6"/>
<dbReference type="NCBIfam" id="TIGR00413">
    <property type="entry name" value="rlpA"/>
    <property type="match status" value="1"/>
</dbReference>
<organism evidence="7 8">
    <name type="scientific">Methyloceanibacter caenitepidi</name>
    <dbReference type="NCBI Taxonomy" id="1384459"/>
    <lineage>
        <taxon>Bacteria</taxon>
        <taxon>Pseudomonadati</taxon>
        <taxon>Pseudomonadota</taxon>
        <taxon>Alphaproteobacteria</taxon>
        <taxon>Hyphomicrobiales</taxon>
        <taxon>Hyphomicrobiaceae</taxon>
        <taxon>Methyloceanibacter</taxon>
    </lineage>
</organism>
<dbReference type="EMBL" id="AP014648">
    <property type="protein sequence ID" value="BAQ17630.1"/>
    <property type="molecule type" value="Genomic_DNA"/>
</dbReference>
<protein>
    <recommendedName>
        <fullName evidence="4">Endolytic peptidoglycan transglycosylase RlpA</fullName>
        <ecNumber evidence="4">4.2.2.-</ecNumber>
    </recommendedName>
</protein>
<dbReference type="RefSeq" id="WP_280136136.1">
    <property type="nucleotide sequence ID" value="NZ_AP014648.1"/>
</dbReference>
<dbReference type="CDD" id="cd22268">
    <property type="entry name" value="DPBB_RlpA-like"/>
    <property type="match status" value="1"/>
</dbReference>
<keyword evidence="3 4" id="KW-0961">Cell wall biogenesis/degradation</keyword>
<dbReference type="InterPro" id="IPR036680">
    <property type="entry name" value="SPOR-like_sf"/>
</dbReference>
<dbReference type="InterPro" id="IPR036908">
    <property type="entry name" value="RlpA-like_sf"/>
</dbReference>
<feature type="domain" description="SPOR" evidence="6">
    <location>
        <begin position="248"/>
        <end position="326"/>
    </location>
</feature>
<evidence type="ECO:0000256" key="1">
    <source>
        <dbReference type="ARBA" id="ARBA00022729"/>
    </source>
</evidence>
<dbReference type="GO" id="GO:0000270">
    <property type="term" value="P:peptidoglycan metabolic process"/>
    <property type="evidence" value="ECO:0007669"/>
    <property type="project" value="UniProtKB-UniRule"/>
</dbReference>
<evidence type="ECO:0000256" key="5">
    <source>
        <dbReference type="RuleBase" id="RU003495"/>
    </source>
</evidence>
<dbReference type="SUPFAM" id="SSF50685">
    <property type="entry name" value="Barwin-like endoglucanases"/>
    <property type="match status" value="1"/>
</dbReference>